<dbReference type="Pfam" id="PF02892">
    <property type="entry name" value="zf-BED"/>
    <property type="match status" value="1"/>
</dbReference>
<evidence type="ECO:0000256" key="1">
    <source>
        <dbReference type="ARBA" id="ARBA00004123"/>
    </source>
</evidence>
<feature type="region of interest" description="Disordered" evidence="9">
    <location>
        <begin position="167"/>
        <end position="196"/>
    </location>
</feature>
<keyword evidence="11" id="KW-1185">Reference proteome</keyword>
<dbReference type="GO" id="GO:0008270">
    <property type="term" value="F:zinc ion binding"/>
    <property type="evidence" value="ECO:0007669"/>
    <property type="project" value="UniProtKB-KW"/>
</dbReference>
<evidence type="ECO:0000256" key="4">
    <source>
        <dbReference type="ARBA" id="ARBA00022833"/>
    </source>
</evidence>
<dbReference type="RefSeq" id="XP_024885887.1">
    <property type="nucleotide sequence ID" value="XM_025030119.1"/>
</dbReference>
<dbReference type="SUPFAM" id="SSF140996">
    <property type="entry name" value="Hermes dimerisation domain"/>
    <property type="match status" value="1"/>
</dbReference>
<protein>
    <submittedName>
        <fullName evidence="12">Uncharacterized protein LOC112463626 isoform X1</fullName>
    </submittedName>
</protein>
<evidence type="ECO:0000259" key="10">
    <source>
        <dbReference type="PROSITE" id="PS50808"/>
    </source>
</evidence>
<dbReference type="Proteomes" id="UP000504618">
    <property type="component" value="Unplaced"/>
</dbReference>
<keyword evidence="6" id="KW-0804">Transcription</keyword>
<gene>
    <name evidence="12" type="primary">LOC112463626</name>
</gene>
<reference evidence="12" key="1">
    <citation type="submission" date="2025-08" db="UniProtKB">
        <authorList>
            <consortium name="RefSeq"/>
        </authorList>
    </citation>
    <scope>IDENTIFICATION</scope>
    <source>
        <tissue evidence="12">Whole body</tissue>
    </source>
</reference>
<feature type="compositionally biased region" description="Polar residues" evidence="9">
    <location>
        <begin position="167"/>
        <end position="191"/>
    </location>
</feature>
<comment type="subcellular location">
    <subcellularLocation>
        <location evidence="1">Nucleus</location>
    </subcellularLocation>
</comment>
<feature type="region of interest" description="Disordered" evidence="9">
    <location>
        <begin position="65"/>
        <end position="85"/>
    </location>
</feature>
<keyword evidence="4" id="KW-0862">Zinc</keyword>
<dbReference type="AlphaFoldDB" id="A0A6J1QTV3"/>
<keyword evidence="7" id="KW-0539">Nucleus</keyword>
<keyword evidence="3 8" id="KW-0863">Zinc-finger</keyword>
<dbReference type="PROSITE" id="PS50808">
    <property type="entry name" value="ZF_BED"/>
    <property type="match status" value="1"/>
</dbReference>
<dbReference type="SMART" id="SM00614">
    <property type="entry name" value="ZnF_BED"/>
    <property type="match status" value="1"/>
</dbReference>
<evidence type="ECO:0000313" key="12">
    <source>
        <dbReference type="RefSeq" id="XP_024885887.1"/>
    </source>
</evidence>
<dbReference type="InterPro" id="IPR052035">
    <property type="entry name" value="ZnF_BED_domain_contain"/>
</dbReference>
<dbReference type="OrthoDB" id="7699906at2759"/>
<evidence type="ECO:0000256" key="6">
    <source>
        <dbReference type="ARBA" id="ARBA00023163"/>
    </source>
</evidence>
<dbReference type="GO" id="GO:0003677">
    <property type="term" value="F:DNA binding"/>
    <property type="evidence" value="ECO:0007669"/>
    <property type="project" value="InterPro"/>
</dbReference>
<accession>A0A6J1QTV3</accession>
<feature type="region of interest" description="Disordered" evidence="9">
    <location>
        <begin position="98"/>
        <end position="125"/>
    </location>
</feature>
<evidence type="ECO:0000256" key="9">
    <source>
        <dbReference type="SAM" id="MobiDB-lite"/>
    </source>
</evidence>
<evidence type="ECO:0000313" key="11">
    <source>
        <dbReference type="Proteomes" id="UP000504618"/>
    </source>
</evidence>
<dbReference type="PANTHER" id="PTHR46481">
    <property type="entry name" value="ZINC FINGER BED DOMAIN-CONTAINING PROTEIN 4"/>
    <property type="match status" value="1"/>
</dbReference>
<dbReference type="InterPro" id="IPR036236">
    <property type="entry name" value="Znf_C2H2_sf"/>
</dbReference>
<dbReference type="GO" id="GO:0005634">
    <property type="term" value="C:nucleus"/>
    <property type="evidence" value="ECO:0007669"/>
    <property type="project" value="UniProtKB-SubCell"/>
</dbReference>
<proteinExistence type="predicted"/>
<evidence type="ECO:0000256" key="7">
    <source>
        <dbReference type="ARBA" id="ARBA00023242"/>
    </source>
</evidence>
<dbReference type="InterPro" id="IPR003656">
    <property type="entry name" value="Znf_BED"/>
</dbReference>
<organism evidence="11 12">
    <name type="scientific">Temnothorax curvispinosus</name>
    <dbReference type="NCBI Taxonomy" id="300111"/>
    <lineage>
        <taxon>Eukaryota</taxon>
        <taxon>Metazoa</taxon>
        <taxon>Ecdysozoa</taxon>
        <taxon>Arthropoda</taxon>
        <taxon>Hexapoda</taxon>
        <taxon>Insecta</taxon>
        <taxon>Pterygota</taxon>
        <taxon>Neoptera</taxon>
        <taxon>Endopterygota</taxon>
        <taxon>Hymenoptera</taxon>
        <taxon>Apocrita</taxon>
        <taxon>Aculeata</taxon>
        <taxon>Formicoidea</taxon>
        <taxon>Formicidae</taxon>
        <taxon>Myrmicinae</taxon>
        <taxon>Temnothorax</taxon>
    </lineage>
</organism>
<name>A0A6J1QTV3_9HYME</name>
<evidence type="ECO:0000256" key="2">
    <source>
        <dbReference type="ARBA" id="ARBA00022723"/>
    </source>
</evidence>
<dbReference type="SUPFAM" id="SSF57667">
    <property type="entry name" value="beta-beta-alpha zinc fingers"/>
    <property type="match status" value="1"/>
</dbReference>
<feature type="domain" description="BED-type" evidence="10">
    <location>
        <begin position="5"/>
        <end position="54"/>
    </location>
</feature>
<evidence type="ECO:0000256" key="8">
    <source>
        <dbReference type="PROSITE-ProRule" id="PRU00027"/>
    </source>
</evidence>
<dbReference type="PANTHER" id="PTHR46481:SF10">
    <property type="entry name" value="ZINC FINGER BED DOMAIN-CONTAINING PROTEIN 39"/>
    <property type="match status" value="1"/>
</dbReference>
<feature type="compositionally biased region" description="Low complexity" evidence="9">
    <location>
        <begin position="105"/>
        <end position="122"/>
    </location>
</feature>
<sequence>MSAKSKKSSTWKYFVKGEGSASCKICHVNVKTSGNTTNLMGHLKRNHLEVIEAEPTIKKMHLNSESNDKQSEANNPDDPARIQTEEIECSEIVVLSDSSNVSTTSRPGSSKSDASSSFQSKSEQPKIDSIFQDVQFFRKGEANNPDDPAGIQTKEIECSEIAVLSDSSNVSTTSRPGSSKSDASSTFPSKSKQPKIDKTFRDVQSFRKGGYKAGQITNAILFMIAKDNQPFQIVEDEGFQHFVKTAIPLYKVPDRKSITRLMEEKYELLSMVMKTKLSAVDAITLTSDV</sequence>
<dbReference type="GO" id="GO:0009791">
    <property type="term" value="P:post-embryonic development"/>
    <property type="evidence" value="ECO:0007669"/>
    <property type="project" value="UniProtKB-ARBA"/>
</dbReference>
<dbReference type="GeneID" id="112463626"/>
<keyword evidence="5" id="KW-0805">Transcription regulation</keyword>
<keyword evidence="2" id="KW-0479">Metal-binding</keyword>
<dbReference type="Gene3D" id="1.10.10.1070">
    <property type="entry name" value="Zinc finger, BED domain-containing"/>
    <property type="match status" value="1"/>
</dbReference>
<evidence type="ECO:0000256" key="3">
    <source>
        <dbReference type="ARBA" id="ARBA00022771"/>
    </source>
</evidence>
<evidence type="ECO:0000256" key="5">
    <source>
        <dbReference type="ARBA" id="ARBA00023015"/>
    </source>
</evidence>